<gene>
    <name evidence="6" type="ordered locus">Zmob_1502</name>
</gene>
<reference evidence="6 7" key="1">
    <citation type="journal article" date="2011" name="J. Bacteriol.">
        <title>Genome sequence of the ethanol-producing Zymomonas mobilis subsp. mobilis lectotype strain ATCC 10988.</title>
        <authorList>
            <person name="Pappas K.M."/>
            <person name="Kouvelis V.N."/>
            <person name="Saunders E."/>
            <person name="Brettin T.S."/>
            <person name="Bruce D."/>
            <person name="Detter C."/>
            <person name="Balakireva M."/>
            <person name="Han C.S."/>
            <person name="Savvakis G."/>
            <person name="Kyrpides N.C."/>
            <person name="Typas M.A."/>
        </authorList>
    </citation>
    <scope>NUCLEOTIDE SEQUENCE [LARGE SCALE GENOMIC DNA]</scope>
    <source>
        <strain evidence="7">ATCC 10988 / DSM 424 / CCUG 17860 / LMG 404 / NCIMB 8938 / NRRL B-806 / ZM1</strain>
    </source>
</reference>
<dbReference type="eggNOG" id="COG4395">
    <property type="taxonomic scope" value="Bacteria"/>
</dbReference>
<dbReference type="SMART" id="SM00978">
    <property type="entry name" value="Tim44"/>
    <property type="match status" value="1"/>
</dbReference>
<evidence type="ECO:0000259" key="5">
    <source>
        <dbReference type="SMART" id="SM00978"/>
    </source>
</evidence>
<evidence type="ECO:0000256" key="2">
    <source>
        <dbReference type="ARBA" id="ARBA00009597"/>
    </source>
</evidence>
<keyword evidence="4" id="KW-0472">Membrane</keyword>
<comment type="subcellular location">
    <subcellularLocation>
        <location evidence="1">Membrane</location>
    </subcellularLocation>
</comment>
<dbReference type="NCBIfam" id="NF033779">
    <property type="entry name" value="Tim44_TimA_adap"/>
    <property type="match status" value="1"/>
</dbReference>
<evidence type="ECO:0000256" key="3">
    <source>
        <dbReference type="ARBA" id="ARBA00022946"/>
    </source>
</evidence>
<sequence length="217" mass="24174">MVEIVVLVVVAAGLCGWLYNVLGRRTGHEQSFTKPTEVSTTVVAQPNTALLMPASEQKKREEIVQPEAWDGIRRIVSRDAHFDLTGFIEGAKSAYGKILEAFWQNDRSKLADMVSKDVFEAFQQVIEKREAEGSRLENRLVNIDKALVQKAGIEGDNAIITVSYDAWISTMLRNHEGIMIAGSSTDALPTHDVWTFSRSIKQEPKTNWLLVETLAAS</sequence>
<feature type="domain" description="Tim44-like" evidence="5">
    <location>
        <begin position="68"/>
        <end position="215"/>
    </location>
</feature>
<dbReference type="PANTHER" id="PTHR10721:SF1">
    <property type="entry name" value="MITOCHONDRIAL IMPORT INNER MEMBRANE TRANSLOCASE SUBUNIT TIM44"/>
    <property type="match status" value="1"/>
</dbReference>
<dbReference type="InterPro" id="IPR007379">
    <property type="entry name" value="Tim44-like_dom"/>
</dbReference>
<dbReference type="SUPFAM" id="SSF54427">
    <property type="entry name" value="NTF2-like"/>
    <property type="match status" value="1"/>
</dbReference>
<dbReference type="InterPro" id="IPR039544">
    <property type="entry name" value="Tim44-like"/>
</dbReference>
<dbReference type="RefSeq" id="WP_014501098.1">
    <property type="nucleotide sequence ID" value="NC_017262.1"/>
</dbReference>
<evidence type="ECO:0000256" key="4">
    <source>
        <dbReference type="ARBA" id="ARBA00023136"/>
    </source>
</evidence>
<dbReference type="InterPro" id="IPR032710">
    <property type="entry name" value="NTF2-like_dom_sf"/>
</dbReference>
<dbReference type="InterPro" id="IPR016985">
    <property type="entry name" value="UCP031890_Tim44-rel"/>
</dbReference>
<proteinExistence type="inferred from homology"/>
<dbReference type="Gene3D" id="3.10.450.240">
    <property type="match status" value="1"/>
</dbReference>
<dbReference type="AlphaFoldDB" id="A0A0H3FZT3"/>
<dbReference type="KEGG" id="zmm:Zmob_1502"/>
<comment type="similarity">
    <text evidence="2">Belongs to the Tim44 family.</text>
</comment>
<dbReference type="GO" id="GO:0030150">
    <property type="term" value="P:protein import into mitochondrial matrix"/>
    <property type="evidence" value="ECO:0007669"/>
    <property type="project" value="TreeGrafter"/>
</dbReference>
<dbReference type="HOGENOM" id="CLU_086329_1_1_5"/>
<keyword evidence="3" id="KW-0809">Transit peptide</keyword>
<evidence type="ECO:0000256" key="1">
    <source>
        <dbReference type="ARBA" id="ARBA00004370"/>
    </source>
</evidence>
<dbReference type="PIRSF" id="PIRSF031890">
    <property type="entry name" value="UCP031890_transporter_Tim44"/>
    <property type="match status" value="1"/>
</dbReference>
<organism evidence="6 7">
    <name type="scientific">Zymomonas mobilis subsp. mobilis (strain ATCC 10988 / DSM 424 / LMG 404 / NCIMB 8938 / NRRL B-806 / ZM1)</name>
    <dbReference type="NCBI Taxonomy" id="555217"/>
    <lineage>
        <taxon>Bacteria</taxon>
        <taxon>Pseudomonadati</taxon>
        <taxon>Pseudomonadota</taxon>
        <taxon>Alphaproteobacteria</taxon>
        <taxon>Sphingomonadales</taxon>
        <taxon>Zymomonadaceae</taxon>
        <taxon>Zymomonas</taxon>
    </lineage>
</organism>
<dbReference type="Proteomes" id="UP000001494">
    <property type="component" value="Chromosome"/>
</dbReference>
<protein>
    <submittedName>
        <fullName evidence="6">Import inner membrane translocase subunit Tim44</fullName>
    </submittedName>
</protein>
<dbReference type="EMBL" id="CP002850">
    <property type="protein sequence ID" value="AEH63320.1"/>
    <property type="molecule type" value="Genomic_DNA"/>
</dbReference>
<dbReference type="PANTHER" id="PTHR10721">
    <property type="entry name" value="MITOCHONDRIAL IMPORT INNER MEMBRANE TRANSLOCASE SUBUNIT TIM44"/>
    <property type="match status" value="1"/>
</dbReference>
<dbReference type="OrthoDB" id="9798618at2"/>
<evidence type="ECO:0000313" key="7">
    <source>
        <dbReference type="Proteomes" id="UP000001494"/>
    </source>
</evidence>
<evidence type="ECO:0000313" key="6">
    <source>
        <dbReference type="EMBL" id="AEH63320.1"/>
    </source>
</evidence>
<name>A0A0H3FZT3_ZYMMA</name>
<dbReference type="Pfam" id="PF04280">
    <property type="entry name" value="Tim44"/>
    <property type="match status" value="1"/>
</dbReference>
<dbReference type="GO" id="GO:0051087">
    <property type="term" value="F:protein-folding chaperone binding"/>
    <property type="evidence" value="ECO:0007669"/>
    <property type="project" value="TreeGrafter"/>
</dbReference>
<accession>A0A0H3FZT3</accession>
<dbReference type="GO" id="GO:0016020">
    <property type="term" value="C:membrane"/>
    <property type="evidence" value="ECO:0007669"/>
    <property type="project" value="UniProtKB-SubCell"/>
</dbReference>